<protein>
    <submittedName>
        <fullName evidence="1">Uncharacterized protein</fullName>
    </submittedName>
</protein>
<dbReference type="GO" id="GO:0003676">
    <property type="term" value="F:nucleic acid binding"/>
    <property type="evidence" value="ECO:0007669"/>
    <property type="project" value="InterPro"/>
</dbReference>
<gene>
    <name evidence="1" type="ORF">PXEA_LOCUS30409</name>
</gene>
<dbReference type="InterPro" id="IPR036397">
    <property type="entry name" value="RNaseH_sf"/>
</dbReference>
<dbReference type="AlphaFoldDB" id="A0A3S5B0J5"/>
<organism evidence="1 2">
    <name type="scientific">Protopolystoma xenopodis</name>
    <dbReference type="NCBI Taxonomy" id="117903"/>
    <lineage>
        <taxon>Eukaryota</taxon>
        <taxon>Metazoa</taxon>
        <taxon>Spiralia</taxon>
        <taxon>Lophotrochozoa</taxon>
        <taxon>Platyhelminthes</taxon>
        <taxon>Monogenea</taxon>
        <taxon>Polyopisthocotylea</taxon>
        <taxon>Polystomatidea</taxon>
        <taxon>Polystomatidae</taxon>
        <taxon>Protopolystoma</taxon>
    </lineage>
</organism>
<dbReference type="InterPro" id="IPR012337">
    <property type="entry name" value="RNaseH-like_sf"/>
</dbReference>
<proteinExistence type="predicted"/>
<evidence type="ECO:0000313" key="2">
    <source>
        <dbReference type="Proteomes" id="UP000784294"/>
    </source>
</evidence>
<keyword evidence="2" id="KW-1185">Reference proteome</keyword>
<dbReference type="Gene3D" id="3.30.420.10">
    <property type="entry name" value="Ribonuclease H-like superfamily/Ribonuclease H"/>
    <property type="match status" value="1"/>
</dbReference>
<sequence>MVHISSYKPSSVKFNRIRMGIVDLLSPPKENRDLLTIISHFTRWPEAIPIPDIQAVIDARTFVTHWVSRFGTLTTIATYRGRQFE</sequence>
<name>A0A3S5B0J5_9PLAT</name>
<dbReference type="OrthoDB" id="10051637at2759"/>
<dbReference type="Proteomes" id="UP000784294">
    <property type="component" value="Unassembled WGS sequence"/>
</dbReference>
<dbReference type="SUPFAM" id="SSF53098">
    <property type="entry name" value="Ribonuclease H-like"/>
    <property type="match status" value="1"/>
</dbReference>
<dbReference type="EMBL" id="CAAALY010253647">
    <property type="protein sequence ID" value="VEL36969.1"/>
    <property type="molecule type" value="Genomic_DNA"/>
</dbReference>
<accession>A0A3S5B0J5</accession>
<reference evidence="1" key="1">
    <citation type="submission" date="2018-11" db="EMBL/GenBank/DDBJ databases">
        <authorList>
            <consortium name="Pathogen Informatics"/>
        </authorList>
    </citation>
    <scope>NUCLEOTIDE SEQUENCE</scope>
</reference>
<evidence type="ECO:0000313" key="1">
    <source>
        <dbReference type="EMBL" id="VEL36969.1"/>
    </source>
</evidence>
<comment type="caution">
    <text evidence="1">The sequence shown here is derived from an EMBL/GenBank/DDBJ whole genome shotgun (WGS) entry which is preliminary data.</text>
</comment>